<reference evidence="1 2" key="1">
    <citation type="submission" date="2016-03" db="EMBL/GenBank/DDBJ databases">
        <authorList>
            <person name="Ploux O."/>
        </authorList>
    </citation>
    <scope>NUCLEOTIDE SEQUENCE [LARGE SCALE GENOMIC DNA]</scope>
    <source>
        <strain evidence="1 2">BER2</strain>
    </source>
</reference>
<sequence>MSILKAAKNSLVIASIFSSHLSWAISKEMHALVRMETHSNAVATRDSGFTRLEHYEIPLKLIEADVALRSNPEFVSSLIFERDGEKFVRWVINPEDTKWYLQVEDFLKKNGIEPVRKKHFVGYMTASRSYIAVDPKSGAEFSVKVSTDRTGGNWRDKQQTWDDGKQIRLMTDFVDKQLKGQPKLEHIVLLDEPMAFGIKEIDQGMIIRSYEEVKKSGKRYVPGFSIMHEDLGRDLAKANGSKDPAAYWNEHYNKPLARALAEFYALTGMTYDSPHSQNFLVELDAKNRPTGKIVLRDFGDTYLSNEFFEAVKRTDITKAWEQSNLLKGYMSVSVGILHGNTAPSWMDIDAKKVTKNNYNGWGLDFFKEFEKEFARQTGVQLNSSKPHVSRNGLYLNKSYIMSDETAKRFLELSEKGLQRDNLMIRSCSRTLLAI</sequence>
<name>A0A150WED9_BDEBC</name>
<dbReference type="RefSeq" id="WP_063244537.1">
    <property type="nucleotide sequence ID" value="NZ_LUKF01000017.1"/>
</dbReference>
<comment type="caution">
    <text evidence="1">The sequence shown here is derived from an EMBL/GenBank/DDBJ whole genome shotgun (WGS) entry which is preliminary data.</text>
</comment>
<protein>
    <submittedName>
        <fullName evidence="1">Uncharacterized protein</fullName>
    </submittedName>
</protein>
<gene>
    <name evidence="1" type="ORF">AZI85_09460</name>
</gene>
<dbReference type="OrthoDB" id="5287990at2"/>
<accession>A0A150WED9</accession>
<evidence type="ECO:0000313" key="1">
    <source>
        <dbReference type="EMBL" id="KYG61168.1"/>
    </source>
</evidence>
<dbReference type="AlphaFoldDB" id="A0A150WED9"/>
<proteinExistence type="predicted"/>
<dbReference type="EMBL" id="LUKF01000017">
    <property type="protein sequence ID" value="KYG61168.1"/>
    <property type="molecule type" value="Genomic_DNA"/>
</dbReference>
<dbReference type="Proteomes" id="UP000075391">
    <property type="component" value="Unassembled WGS sequence"/>
</dbReference>
<evidence type="ECO:0000313" key="2">
    <source>
        <dbReference type="Proteomes" id="UP000075391"/>
    </source>
</evidence>
<organism evidence="1 2">
    <name type="scientific">Bdellovibrio bacteriovorus</name>
    <dbReference type="NCBI Taxonomy" id="959"/>
    <lineage>
        <taxon>Bacteria</taxon>
        <taxon>Pseudomonadati</taxon>
        <taxon>Bdellovibrionota</taxon>
        <taxon>Bdellovibrionia</taxon>
        <taxon>Bdellovibrionales</taxon>
        <taxon>Pseudobdellovibrionaceae</taxon>
        <taxon>Bdellovibrio</taxon>
    </lineage>
</organism>